<feature type="region of interest" description="Disordered" evidence="1">
    <location>
        <begin position="85"/>
        <end position="135"/>
    </location>
</feature>
<accession>A0AA88DMI4</accession>
<feature type="compositionally biased region" description="Basic residues" evidence="1">
    <location>
        <begin position="85"/>
        <end position="98"/>
    </location>
</feature>
<evidence type="ECO:0000313" key="2">
    <source>
        <dbReference type="EMBL" id="GMN58061.1"/>
    </source>
</evidence>
<sequence length="135" mass="15807">MPVQNLLLGSKCSEHYFVRAYGLFRRERGTWSAKDPVLGERPALNTAERCRRWYFVVGAYFDINMRCKREEERERETCRFHGRGRGCGRRGSGGRRRRMGFEEEIGGRSRSRDWRREREGEARERMNGGVVAGGD</sequence>
<protein>
    <submittedName>
        <fullName evidence="2">Uncharacterized protein</fullName>
    </submittedName>
</protein>
<organism evidence="2 3">
    <name type="scientific">Ficus carica</name>
    <name type="common">Common fig</name>
    <dbReference type="NCBI Taxonomy" id="3494"/>
    <lineage>
        <taxon>Eukaryota</taxon>
        <taxon>Viridiplantae</taxon>
        <taxon>Streptophyta</taxon>
        <taxon>Embryophyta</taxon>
        <taxon>Tracheophyta</taxon>
        <taxon>Spermatophyta</taxon>
        <taxon>Magnoliopsida</taxon>
        <taxon>eudicotyledons</taxon>
        <taxon>Gunneridae</taxon>
        <taxon>Pentapetalae</taxon>
        <taxon>rosids</taxon>
        <taxon>fabids</taxon>
        <taxon>Rosales</taxon>
        <taxon>Moraceae</taxon>
        <taxon>Ficeae</taxon>
        <taxon>Ficus</taxon>
    </lineage>
</organism>
<dbReference type="AlphaFoldDB" id="A0AA88DMI4"/>
<feature type="compositionally biased region" description="Basic and acidic residues" evidence="1">
    <location>
        <begin position="99"/>
        <end position="126"/>
    </location>
</feature>
<dbReference type="Proteomes" id="UP001187192">
    <property type="component" value="Unassembled WGS sequence"/>
</dbReference>
<proteinExistence type="predicted"/>
<dbReference type="EMBL" id="BTGU01000075">
    <property type="protein sequence ID" value="GMN58061.1"/>
    <property type="molecule type" value="Genomic_DNA"/>
</dbReference>
<evidence type="ECO:0000313" key="3">
    <source>
        <dbReference type="Proteomes" id="UP001187192"/>
    </source>
</evidence>
<keyword evidence="3" id="KW-1185">Reference proteome</keyword>
<reference evidence="2" key="1">
    <citation type="submission" date="2023-07" db="EMBL/GenBank/DDBJ databases">
        <title>draft genome sequence of fig (Ficus carica).</title>
        <authorList>
            <person name="Takahashi T."/>
            <person name="Nishimura K."/>
        </authorList>
    </citation>
    <scope>NUCLEOTIDE SEQUENCE</scope>
</reference>
<gene>
    <name evidence="2" type="ORF">TIFTF001_027171</name>
</gene>
<evidence type="ECO:0000256" key="1">
    <source>
        <dbReference type="SAM" id="MobiDB-lite"/>
    </source>
</evidence>
<name>A0AA88DMI4_FICCA</name>
<comment type="caution">
    <text evidence="2">The sequence shown here is derived from an EMBL/GenBank/DDBJ whole genome shotgun (WGS) entry which is preliminary data.</text>
</comment>